<protein>
    <submittedName>
        <fullName evidence="2">Surface-anchored protein</fullName>
    </submittedName>
</protein>
<keyword evidence="3" id="KW-1185">Reference proteome</keyword>
<dbReference type="PROSITE" id="PS51257">
    <property type="entry name" value="PROKAR_LIPOPROTEIN"/>
    <property type="match status" value="1"/>
</dbReference>
<dbReference type="RefSeq" id="WP_066836389.1">
    <property type="nucleotide sequence ID" value="NZ_JACJIQ010000016.1"/>
</dbReference>
<dbReference type="InterPro" id="IPR032185">
    <property type="entry name" value="DUF5017"/>
</dbReference>
<name>A0A839GM20_9BACT</name>
<dbReference type="AlphaFoldDB" id="A0A839GM20"/>
<comment type="caution">
    <text evidence="2">The sequence shown here is derived from an EMBL/GenBank/DDBJ whole genome shotgun (WGS) entry which is preliminary data.</text>
</comment>
<accession>A0A839GM20</accession>
<reference evidence="2 3" key="1">
    <citation type="submission" date="2020-08" db="EMBL/GenBank/DDBJ databases">
        <title>Genomic Encyclopedia of Type Strains, Phase IV (KMG-IV): sequencing the most valuable type-strain genomes for metagenomic binning, comparative biology and taxonomic classification.</title>
        <authorList>
            <person name="Goeker M."/>
        </authorList>
    </citation>
    <scope>NUCLEOTIDE SEQUENCE [LARGE SCALE GENOMIC DNA]</scope>
    <source>
        <strain evidence="2 3">DSM 29854</strain>
    </source>
</reference>
<dbReference type="Pfam" id="PF16409">
    <property type="entry name" value="DUF5017"/>
    <property type="match status" value="1"/>
</dbReference>
<dbReference type="EMBL" id="JACJIQ010000016">
    <property type="protein sequence ID" value="MBA9078893.1"/>
    <property type="molecule type" value="Genomic_DNA"/>
</dbReference>
<sequence>MKRNYIFYLLLSLSFYSCQDTEVESPSFDVQPTSLQYKLGDSVRFNFTGDTDFLTFYSGEQGREYQYKDRLELTGGTLFLEFVSRALYASEGDIKLLVSTNFNGSYDTTSVKNATWTDISNRFTWATPVPGGVGANQESGKANISDLLVSGKPLYLAYQYKAAKPPTSVATQRTWRIFSLSMTNVFPDGTVATVSNLANAAWVNVDFKNPNNKWIYANSYLQLAPNHIATNPLATEDWAISKPFNPNKVTPDRGVAIKEFSRRKTSHAYLYSKPGTYKVTFVATNGTIDGQKSMVKELEITILP</sequence>
<organism evidence="2 3">
    <name type="scientific">Rufibacter quisquiliarum</name>
    <dbReference type="NCBI Taxonomy" id="1549639"/>
    <lineage>
        <taxon>Bacteria</taxon>
        <taxon>Pseudomonadati</taxon>
        <taxon>Bacteroidota</taxon>
        <taxon>Cytophagia</taxon>
        <taxon>Cytophagales</taxon>
        <taxon>Hymenobacteraceae</taxon>
        <taxon>Rufibacter</taxon>
    </lineage>
</organism>
<proteinExistence type="predicted"/>
<gene>
    <name evidence="2" type="ORF">FHS90_003623</name>
</gene>
<evidence type="ECO:0000313" key="3">
    <source>
        <dbReference type="Proteomes" id="UP000563094"/>
    </source>
</evidence>
<dbReference type="Proteomes" id="UP000563094">
    <property type="component" value="Unassembled WGS sequence"/>
</dbReference>
<feature type="domain" description="DUF5017" evidence="1">
    <location>
        <begin position="17"/>
        <end position="202"/>
    </location>
</feature>
<evidence type="ECO:0000259" key="1">
    <source>
        <dbReference type="Pfam" id="PF16409"/>
    </source>
</evidence>
<evidence type="ECO:0000313" key="2">
    <source>
        <dbReference type="EMBL" id="MBA9078893.1"/>
    </source>
</evidence>